<reference evidence="1" key="1">
    <citation type="submission" date="2024-06" db="EMBL/GenBank/DDBJ databases">
        <title>Genome sequence of Vogesella sp. MAHUQ-64.</title>
        <authorList>
            <person name="Huq M.A."/>
        </authorList>
    </citation>
    <scope>NUCLEOTIDE SEQUENCE</scope>
    <source>
        <strain evidence="1">MAHUQ-64</strain>
    </source>
</reference>
<accession>A0ABV1M4X4</accession>
<keyword evidence="2" id="KW-1185">Reference proteome</keyword>
<evidence type="ECO:0000313" key="1">
    <source>
        <dbReference type="EMBL" id="MEQ6289994.1"/>
    </source>
</evidence>
<evidence type="ECO:0000313" key="2">
    <source>
        <dbReference type="Proteomes" id="UP001433638"/>
    </source>
</evidence>
<dbReference type="EMBL" id="JBEFLD010000002">
    <property type="protein sequence ID" value="MEQ6289994.1"/>
    <property type="molecule type" value="Genomic_DNA"/>
</dbReference>
<gene>
    <name evidence="1" type="ORF">ABNW52_05115</name>
</gene>
<dbReference type="Proteomes" id="UP001433638">
    <property type="component" value="Unassembled WGS sequence"/>
</dbReference>
<sequence>MFAHFAKPKPAATSEAVVFNYQRPTRARLVAQDNQGGLWLVEAFDPLHKVWVWQDESHNMEKAVDDARRLSLFPG</sequence>
<protein>
    <submittedName>
        <fullName evidence="1">Uncharacterized protein</fullName>
    </submittedName>
</protein>
<comment type="caution">
    <text evidence="1">The sequence shown here is derived from an EMBL/GenBank/DDBJ whole genome shotgun (WGS) entry which is preliminary data.</text>
</comment>
<proteinExistence type="predicted"/>
<name>A0ABV1M4X4_9NEIS</name>
<dbReference type="RefSeq" id="WP_349584915.1">
    <property type="nucleotide sequence ID" value="NZ_JBEFLD010000002.1"/>
</dbReference>
<organism evidence="1 2">
    <name type="scientific">Vogesella oryzagri</name>
    <dbReference type="NCBI Taxonomy" id="3160864"/>
    <lineage>
        <taxon>Bacteria</taxon>
        <taxon>Pseudomonadati</taxon>
        <taxon>Pseudomonadota</taxon>
        <taxon>Betaproteobacteria</taxon>
        <taxon>Neisseriales</taxon>
        <taxon>Chromobacteriaceae</taxon>
        <taxon>Vogesella</taxon>
    </lineage>
</organism>